<evidence type="ECO:0000313" key="2">
    <source>
        <dbReference type="Proteomes" id="UP000229504"/>
    </source>
</evidence>
<sequence length="352" mass="40454">MHTNPDQELEFRLGKKKILVRKKETSEHYFNCEYLCESSLELDFEDIKTLTPKELHENLYISTFFSNDTFKPANFFEIGKKHEKTNARIGLSFNISNWDYDISPLKFIRTYSEELEKSLTITNSSDKIDDGWFYIDIQITPSILENLTISENISNISKVLKSTQERVLHSLALNGICAQFNFPAPYRHAYSQYLIYFGQFLEDLGIEADVSLKSEEGTTTLQISPHSKTQAIREIHFALTAFLDLPDSASRGLITPRDGWLAEAKFLQLNAAIEHLNSQLKLQQAISNAHAANIQMLKQYIEKAKHPIESSNHIEPFAGFKITKYKGSFFEIDIPKLAKRLKFNLTRTTPNE</sequence>
<dbReference type="EMBL" id="NIQU01000008">
    <property type="protein sequence ID" value="PIA66816.1"/>
    <property type="molecule type" value="Genomic_DNA"/>
</dbReference>
<proteinExistence type="predicted"/>
<reference evidence="2" key="1">
    <citation type="submission" date="2017-06" db="EMBL/GenBank/DDBJ databases">
        <authorList>
            <person name="Rastogi G."/>
            <person name="Vaishampayan P."/>
            <person name="Seuylemezian A."/>
        </authorList>
    </citation>
    <scope>NUCLEOTIDE SEQUENCE [LARGE SCALE GENOMIC DNA]</scope>
    <source>
        <strain evidence="2">PI11</strain>
    </source>
</reference>
<dbReference type="Proteomes" id="UP000229504">
    <property type="component" value="Unassembled WGS sequence"/>
</dbReference>
<dbReference type="AlphaFoldDB" id="A0A2G5FFN7"/>
<accession>A0A2G5FFN7</accession>
<name>A0A2G5FFN7_9PSED</name>
<gene>
    <name evidence="1" type="ORF">CDO35_18680</name>
</gene>
<evidence type="ECO:0000313" key="1">
    <source>
        <dbReference type="EMBL" id="PIA66816.1"/>
    </source>
</evidence>
<comment type="caution">
    <text evidence="1">The sequence shown here is derived from an EMBL/GenBank/DDBJ whole genome shotgun (WGS) entry which is preliminary data.</text>
</comment>
<organism evidence="1 2">
    <name type="scientific">Pseudomonas sediminis</name>
    <dbReference type="NCBI Taxonomy" id="1691904"/>
    <lineage>
        <taxon>Bacteria</taxon>
        <taxon>Pseudomonadati</taxon>
        <taxon>Pseudomonadota</taxon>
        <taxon>Gammaproteobacteria</taxon>
        <taxon>Pseudomonadales</taxon>
        <taxon>Pseudomonadaceae</taxon>
        <taxon>Pseudomonas</taxon>
    </lineage>
</organism>
<protein>
    <submittedName>
        <fullName evidence="1">Uncharacterized protein</fullName>
    </submittedName>
</protein>
<dbReference type="RefSeq" id="WP_099526164.1">
    <property type="nucleotide sequence ID" value="NZ_NIQU01000008.1"/>
</dbReference>